<evidence type="ECO:0000313" key="4">
    <source>
        <dbReference type="RefSeq" id="XP_035671651.1"/>
    </source>
</evidence>
<feature type="compositionally biased region" description="Polar residues" evidence="1">
    <location>
        <begin position="182"/>
        <end position="193"/>
    </location>
</feature>
<feature type="transmembrane region" description="Helical" evidence="2">
    <location>
        <begin position="82"/>
        <end position="106"/>
    </location>
</feature>
<dbReference type="Proteomes" id="UP000001554">
    <property type="component" value="Chromosome 1"/>
</dbReference>
<evidence type="ECO:0000256" key="2">
    <source>
        <dbReference type="SAM" id="Phobius"/>
    </source>
</evidence>
<keyword evidence="2" id="KW-1133">Transmembrane helix</keyword>
<evidence type="ECO:0000256" key="1">
    <source>
        <dbReference type="SAM" id="MobiDB-lite"/>
    </source>
</evidence>
<proteinExistence type="predicted"/>
<sequence>MSIRNKVGTAAAIMAMALAFGNTEDAPAALNIALAACAAGEVPDGLGNCVACDTCTKYPDSPYCALCGTPGKGSKTPDQWKIGVGVGVPVLVLSMLAAVLLYKLWYRRRHDEEQHRDQENQGGLVQIPVPPAPVDDEVVQAPAGPAVTVEAEQESGQDRTEPTSIAIQVQEDAGSEDFATETAPSTGQQQPSDEQWPLISDDEDAATVPK</sequence>
<dbReference type="OrthoDB" id="9994142at2759"/>
<dbReference type="GeneID" id="118412727"/>
<evidence type="ECO:0000313" key="6">
    <source>
        <dbReference type="RefSeq" id="XP_035671668.1"/>
    </source>
</evidence>
<dbReference type="RefSeq" id="XP_035671659.1">
    <property type="nucleotide sequence ID" value="XM_035815766.1"/>
</dbReference>
<dbReference type="KEGG" id="bfo:118412727"/>
<dbReference type="RefSeq" id="XP_035671668.1">
    <property type="nucleotide sequence ID" value="XM_035815775.1"/>
</dbReference>
<evidence type="ECO:0000313" key="5">
    <source>
        <dbReference type="RefSeq" id="XP_035671659.1"/>
    </source>
</evidence>
<feature type="region of interest" description="Disordered" evidence="1">
    <location>
        <begin position="113"/>
        <end position="210"/>
    </location>
</feature>
<feature type="compositionally biased region" description="Acidic residues" evidence="1">
    <location>
        <begin position="200"/>
        <end position="210"/>
    </location>
</feature>
<evidence type="ECO:0000313" key="3">
    <source>
        <dbReference type="Proteomes" id="UP000001554"/>
    </source>
</evidence>
<dbReference type="AlphaFoldDB" id="A0A9J7MLX6"/>
<protein>
    <submittedName>
        <fullName evidence="4 5">Uncharacterized protein LOC118412727</fullName>
    </submittedName>
</protein>
<gene>
    <name evidence="4 5 6" type="primary">LOC118412727</name>
</gene>
<organism evidence="3 5">
    <name type="scientific">Branchiostoma floridae</name>
    <name type="common">Florida lancelet</name>
    <name type="synonym">Amphioxus</name>
    <dbReference type="NCBI Taxonomy" id="7739"/>
    <lineage>
        <taxon>Eukaryota</taxon>
        <taxon>Metazoa</taxon>
        <taxon>Chordata</taxon>
        <taxon>Cephalochordata</taxon>
        <taxon>Leptocardii</taxon>
        <taxon>Amphioxiformes</taxon>
        <taxon>Branchiostomatidae</taxon>
        <taxon>Branchiostoma</taxon>
    </lineage>
</organism>
<reference evidence="4 5" key="2">
    <citation type="submission" date="2025-04" db="UniProtKB">
        <authorList>
            <consortium name="RefSeq"/>
        </authorList>
    </citation>
    <scope>IDENTIFICATION</scope>
    <source>
        <strain evidence="4 5">S238N-H82</strain>
        <tissue evidence="4 5">Testes</tissue>
    </source>
</reference>
<reference evidence="3" key="1">
    <citation type="journal article" date="2020" name="Nat. Ecol. Evol.">
        <title>Deeply conserved synteny resolves early events in vertebrate evolution.</title>
        <authorList>
            <person name="Simakov O."/>
            <person name="Marletaz F."/>
            <person name="Yue J.X."/>
            <person name="O'Connell B."/>
            <person name="Jenkins J."/>
            <person name="Brandt A."/>
            <person name="Calef R."/>
            <person name="Tung C.H."/>
            <person name="Huang T.K."/>
            <person name="Schmutz J."/>
            <person name="Satoh N."/>
            <person name="Yu J.K."/>
            <person name="Putnam N.H."/>
            <person name="Green R.E."/>
            <person name="Rokhsar D.S."/>
        </authorList>
    </citation>
    <scope>NUCLEOTIDE SEQUENCE [LARGE SCALE GENOMIC DNA]</scope>
    <source>
        <strain evidence="3">S238N-H82</strain>
    </source>
</reference>
<keyword evidence="3" id="KW-1185">Reference proteome</keyword>
<dbReference type="RefSeq" id="XP_035671651.1">
    <property type="nucleotide sequence ID" value="XM_035815758.1"/>
</dbReference>
<keyword evidence="2" id="KW-0472">Membrane</keyword>
<keyword evidence="2" id="KW-0812">Transmembrane</keyword>
<accession>A0A9J7MLX6</accession>
<name>A0A9J7MLX6_BRAFL</name>